<proteinExistence type="predicted"/>
<dbReference type="EMBL" id="JAEHOD010000030">
    <property type="protein sequence ID" value="KAG2444016.1"/>
    <property type="molecule type" value="Genomic_DNA"/>
</dbReference>
<dbReference type="AlphaFoldDB" id="A0A835WAY1"/>
<reference evidence="1" key="1">
    <citation type="journal article" date="2020" name="bioRxiv">
        <title>Comparative genomics of Chlamydomonas.</title>
        <authorList>
            <person name="Craig R.J."/>
            <person name="Hasan A.R."/>
            <person name="Ness R.W."/>
            <person name="Keightley P.D."/>
        </authorList>
    </citation>
    <scope>NUCLEOTIDE SEQUENCE</scope>
    <source>
        <strain evidence="1">CCAP 11/173</strain>
    </source>
</reference>
<evidence type="ECO:0000313" key="2">
    <source>
        <dbReference type="Proteomes" id="UP000613740"/>
    </source>
</evidence>
<keyword evidence="2" id="KW-1185">Reference proteome</keyword>
<comment type="caution">
    <text evidence="1">The sequence shown here is derived from an EMBL/GenBank/DDBJ whole genome shotgun (WGS) entry which is preliminary data.</text>
</comment>
<dbReference type="Proteomes" id="UP000613740">
    <property type="component" value="Unassembled WGS sequence"/>
</dbReference>
<evidence type="ECO:0000313" key="1">
    <source>
        <dbReference type="EMBL" id="KAG2444016.1"/>
    </source>
</evidence>
<organism evidence="1 2">
    <name type="scientific">Chlamydomonas schloesseri</name>
    <dbReference type="NCBI Taxonomy" id="2026947"/>
    <lineage>
        <taxon>Eukaryota</taxon>
        <taxon>Viridiplantae</taxon>
        <taxon>Chlorophyta</taxon>
        <taxon>core chlorophytes</taxon>
        <taxon>Chlorophyceae</taxon>
        <taxon>CS clade</taxon>
        <taxon>Chlamydomonadales</taxon>
        <taxon>Chlamydomonadaceae</taxon>
        <taxon>Chlamydomonas</taxon>
    </lineage>
</organism>
<name>A0A835WAY1_9CHLO</name>
<accession>A0A835WAY1</accession>
<sequence>MNITGHRSSVLRRLTAEWQGGNARRSRLAALVSPVLVPKAQERQVNSPVCYKWVLAVLEPRSPCTPTVVFLDPCRAEAVSDESWVAAREGIADVFRQVLAVLAADADTEQACGAWQHELPVLHQQTMPGDALCGHLVVALFRRVLTRGLTAAVASTEPVDLGVVRQLVDSLVAL</sequence>
<protein>
    <submittedName>
        <fullName evidence="1">Uncharacterized protein</fullName>
    </submittedName>
</protein>
<gene>
    <name evidence="1" type="ORF">HYH02_009215</name>
</gene>